<name>A0AAW0AIH0_9AGAR</name>
<keyword evidence="2" id="KW-1185">Reference proteome</keyword>
<accession>A0AAW0AIH0</accession>
<dbReference type="EMBL" id="JAWWNJ010000065">
    <property type="protein sequence ID" value="KAK7012522.1"/>
    <property type="molecule type" value="Genomic_DNA"/>
</dbReference>
<protein>
    <submittedName>
        <fullName evidence="1">Uncharacterized protein</fullName>
    </submittedName>
</protein>
<dbReference type="Proteomes" id="UP001362999">
    <property type="component" value="Unassembled WGS sequence"/>
</dbReference>
<sequence length="118" mass="13484">MSLIRHRWLQEANLNVKTTPVVTYNQHTNRVIHFDTTSLPTALISNPVSSRTIVDSNRTPPPTSRTIGQRKAYTSLTAEVRSLLGNIQTQEQLDEVREKLANIRMKEAQREKIRSTDC</sequence>
<comment type="caution">
    <text evidence="1">The sequence shown here is derived from an EMBL/GenBank/DDBJ whole genome shotgun (WGS) entry which is preliminary data.</text>
</comment>
<evidence type="ECO:0000313" key="2">
    <source>
        <dbReference type="Proteomes" id="UP001362999"/>
    </source>
</evidence>
<gene>
    <name evidence="1" type="ORF">R3P38DRAFT_3588415</name>
</gene>
<proteinExistence type="predicted"/>
<reference evidence="1 2" key="1">
    <citation type="journal article" date="2024" name="J Genomics">
        <title>Draft genome sequencing and assembly of Favolaschia claudopus CIRM-BRFM 2984 isolated from oak limbs.</title>
        <authorList>
            <person name="Navarro D."/>
            <person name="Drula E."/>
            <person name="Chaduli D."/>
            <person name="Cazenave R."/>
            <person name="Ahrendt S."/>
            <person name="Wang J."/>
            <person name="Lipzen A."/>
            <person name="Daum C."/>
            <person name="Barry K."/>
            <person name="Grigoriev I.V."/>
            <person name="Favel A."/>
            <person name="Rosso M.N."/>
            <person name="Martin F."/>
        </authorList>
    </citation>
    <scope>NUCLEOTIDE SEQUENCE [LARGE SCALE GENOMIC DNA]</scope>
    <source>
        <strain evidence="1 2">CIRM-BRFM 2984</strain>
    </source>
</reference>
<evidence type="ECO:0000313" key="1">
    <source>
        <dbReference type="EMBL" id="KAK7012522.1"/>
    </source>
</evidence>
<organism evidence="1 2">
    <name type="scientific">Favolaschia claudopus</name>
    <dbReference type="NCBI Taxonomy" id="2862362"/>
    <lineage>
        <taxon>Eukaryota</taxon>
        <taxon>Fungi</taxon>
        <taxon>Dikarya</taxon>
        <taxon>Basidiomycota</taxon>
        <taxon>Agaricomycotina</taxon>
        <taxon>Agaricomycetes</taxon>
        <taxon>Agaricomycetidae</taxon>
        <taxon>Agaricales</taxon>
        <taxon>Marasmiineae</taxon>
        <taxon>Mycenaceae</taxon>
        <taxon>Favolaschia</taxon>
    </lineage>
</organism>
<dbReference type="AlphaFoldDB" id="A0AAW0AIH0"/>